<proteinExistence type="predicted"/>
<evidence type="ECO:0000313" key="1">
    <source>
        <dbReference type="EMBL" id="HIT37669.1"/>
    </source>
</evidence>
<reference evidence="1" key="2">
    <citation type="journal article" date="2021" name="PeerJ">
        <title>Extensive microbial diversity within the chicken gut microbiome revealed by metagenomics and culture.</title>
        <authorList>
            <person name="Gilroy R."/>
            <person name="Ravi A."/>
            <person name="Getino M."/>
            <person name="Pursley I."/>
            <person name="Horton D.L."/>
            <person name="Alikhan N.F."/>
            <person name="Baker D."/>
            <person name="Gharbi K."/>
            <person name="Hall N."/>
            <person name="Watson M."/>
            <person name="Adriaenssens E.M."/>
            <person name="Foster-Nyarko E."/>
            <person name="Jarju S."/>
            <person name="Secka A."/>
            <person name="Antonio M."/>
            <person name="Oren A."/>
            <person name="Chaudhuri R.R."/>
            <person name="La Ragione R."/>
            <person name="Hildebrand F."/>
            <person name="Pallen M.J."/>
        </authorList>
    </citation>
    <scope>NUCLEOTIDE SEQUENCE</scope>
    <source>
        <strain evidence="1">CHK195-26880</strain>
    </source>
</reference>
<accession>A0A9D1GCJ3</accession>
<reference evidence="1" key="1">
    <citation type="submission" date="2020-10" db="EMBL/GenBank/DDBJ databases">
        <authorList>
            <person name="Gilroy R."/>
        </authorList>
    </citation>
    <scope>NUCLEOTIDE SEQUENCE</scope>
    <source>
        <strain evidence="1">CHK195-26880</strain>
    </source>
</reference>
<dbReference type="Proteomes" id="UP000886833">
    <property type="component" value="Unassembled WGS sequence"/>
</dbReference>
<gene>
    <name evidence="1" type="ORF">IAB59_04230</name>
</gene>
<dbReference type="AlphaFoldDB" id="A0A9D1GCJ3"/>
<organism evidence="1 2">
    <name type="scientific">Candidatus Onthousia faecipullorum</name>
    <dbReference type="NCBI Taxonomy" id="2840887"/>
    <lineage>
        <taxon>Bacteria</taxon>
        <taxon>Bacillati</taxon>
        <taxon>Bacillota</taxon>
        <taxon>Bacilli</taxon>
        <taxon>Candidatus Onthousia</taxon>
    </lineage>
</organism>
<name>A0A9D1GCJ3_9FIRM</name>
<comment type="caution">
    <text evidence="1">The sequence shown here is derived from an EMBL/GenBank/DDBJ whole genome shotgun (WGS) entry which is preliminary data.</text>
</comment>
<sequence>MKLKKKVKVMLILAIILISTGLGFIAYESIKPKAVKTATVENEIAEYGYTLKSTRNDRYKKAFQELKDILSKKDVDEKAYVEQISKMFIMDFYTLNDKLANTDVGGIDFVHTNAKTNFLEKSEDTVYKYVENDIYGNRNQKLPEVTKVTIDTIENIEYTIGTDFTDDFAYQVEVSIEYKEDMDYPTKATLIFVHEDNKLSLVEVA</sequence>
<dbReference type="EMBL" id="DVKQ01000056">
    <property type="protein sequence ID" value="HIT37669.1"/>
    <property type="molecule type" value="Genomic_DNA"/>
</dbReference>
<evidence type="ECO:0000313" key="2">
    <source>
        <dbReference type="Proteomes" id="UP000886833"/>
    </source>
</evidence>
<protein>
    <submittedName>
        <fullName evidence="1">Uncharacterized protein</fullName>
    </submittedName>
</protein>